<dbReference type="GO" id="GO:0031388">
    <property type="term" value="P:organic acid phosphorylation"/>
    <property type="evidence" value="ECO:0007669"/>
    <property type="project" value="UniProtKB-UniRule"/>
</dbReference>
<dbReference type="RefSeq" id="WP_093137052.1">
    <property type="nucleotide sequence ID" value="NZ_FOHJ01000012.1"/>
</dbReference>
<dbReference type="InterPro" id="IPR004381">
    <property type="entry name" value="Glycerate_kinase"/>
</dbReference>
<keyword evidence="2 4" id="KW-0808">Transferase</keyword>
<name>A0A1I0IGN9_9BACI</name>
<dbReference type="InterPro" id="IPR018197">
    <property type="entry name" value="Glycerate_kinase_RE-like"/>
</dbReference>
<evidence type="ECO:0000313" key="6">
    <source>
        <dbReference type="Proteomes" id="UP000199095"/>
    </source>
</evidence>
<evidence type="ECO:0000313" key="5">
    <source>
        <dbReference type="EMBL" id="SET96000.1"/>
    </source>
</evidence>
<evidence type="ECO:0000256" key="1">
    <source>
        <dbReference type="ARBA" id="ARBA00006284"/>
    </source>
</evidence>
<protein>
    <submittedName>
        <fullName evidence="5">Glycerate kinase</fullName>
    </submittedName>
</protein>
<comment type="similarity">
    <text evidence="1 4">Belongs to the glycerate kinase type-1 family.</text>
</comment>
<dbReference type="SUPFAM" id="SSF110738">
    <property type="entry name" value="Glycerate kinase I"/>
    <property type="match status" value="1"/>
</dbReference>
<dbReference type="GO" id="GO:0008887">
    <property type="term" value="F:glycerate kinase activity"/>
    <property type="evidence" value="ECO:0007669"/>
    <property type="project" value="UniProtKB-UniRule"/>
</dbReference>
<accession>A0A1I0IGN9</accession>
<dbReference type="Pfam" id="PF02595">
    <property type="entry name" value="Gly_kinase"/>
    <property type="match status" value="1"/>
</dbReference>
<dbReference type="Gene3D" id="3.90.1510.10">
    <property type="entry name" value="Glycerate kinase, domain 2"/>
    <property type="match status" value="1"/>
</dbReference>
<proteinExistence type="inferred from homology"/>
<organism evidence="5 6">
    <name type="scientific">Salinibacillus kushneri</name>
    <dbReference type="NCBI Taxonomy" id="237682"/>
    <lineage>
        <taxon>Bacteria</taxon>
        <taxon>Bacillati</taxon>
        <taxon>Bacillota</taxon>
        <taxon>Bacilli</taxon>
        <taxon>Bacillales</taxon>
        <taxon>Bacillaceae</taxon>
        <taxon>Salinibacillus</taxon>
    </lineage>
</organism>
<sequence>MNIVIATDSFKGSASTFEVNRFIEKGVRRVKPNAQITKLPLADGGEGTVEALIHIQDGQYIENEVTDPLGRKVKAKFGLIDEDTAVIEMAEASGLPLITAEEKDPFQTTTYGTGELIKAALDYNVKEILIGLGGSATNDGGVGMAQALGASFKDSKNEEIGFGAGELGRIRSIDISRMDNRLNQTKVTVLSDVTNPLCGENGASYVYGPQKGASREDVKRLDQLLKHYGEKLQEHLQGDIMEKRGAGAAGGLGAGLIAFGGADIHSGVEKILDIIQLEEYVKHADLVITGEGRMDFQSVQGKAPVGVAKVAKRFGLAVIAIVASEGERISEVYDHGIDLVIDIINQPMRLEEAMKRVSKLTENAGEKAMRAFCLPH</sequence>
<dbReference type="InterPro" id="IPR018193">
    <property type="entry name" value="Glyc_kinase_flavodox-like_fold"/>
</dbReference>
<gene>
    <name evidence="5" type="ORF">SAMN05421676_11270</name>
</gene>
<evidence type="ECO:0000256" key="4">
    <source>
        <dbReference type="PIRNR" id="PIRNR006078"/>
    </source>
</evidence>
<dbReference type="AlphaFoldDB" id="A0A1I0IGN9"/>
<keyword evidence="6" id="KW-1185">Reference proteome</keyword>
<dbReference type="Gene3D" id="3.40.50.10350">
    <property type="entry name" value="Glycerate kinase, domain 1"/>
    <property type="match status" value="1"/>
</dbReference>
<evidence type="ECO:0000256" key="3">
    <source>
        <dbReference type="ARBA" id="ARBA00022777"/>
    </source>
</evidence>
<dbReference type="OrthoDB" id="9774290at2"/>
<dbReference type="Proteomes" id="UP000199095">
    <property type="component" value="Unassembled WGS sequence"/>
</dbReference>
<reference evidence="6" key="1">
    <citation type="submission" date="2016-10" db="EMBL/GenBank/DDBJ databases">
        <authorList>
            <person name="Varghese N."/>
            <person name="Submissions S."/>
        </authorList>
    </citation>
    <scope>NUCLEOTIDE SEQUENCE [LARGE SCALE GENOMIC DNA]</scope>
    <source>
        <strain evidence="6">CGMCC 1.3566</strain>
    </source>
</reference>
<dbReference type="PIRSF" id="PIRSF006078">
    <property type="entry name" value="GlxK"/>
    <property type="match status" value="1"/>
</dbReference>
<dbReference type="InterPro" id="IPR036129">
    <property type="entry name" value="Glycerate_kinase_sf"/>
</dbReference>
<keyword evidence="3 4" id="KW-0418">Kinase</keyword>
<dbReference type="EMBL" id="FOHJ01000012">
    <property type="protein sequence ID" value="SET96000.1"/>
    <property type="molecule type" value="Genomic_DNA"/>
</dbReference>
<dbReference type="NCBIfam" id="TIGR00045">
    <property type="entry name" value="glycerate kinase"/>
    <property type="match status" value="1"/>
</dbReference>
<evidence type="ECO:0000256" key="2">
    <source>
        <dbReference type="ARBA" id="ARBA00022679"/>
    </source>
</evidence>
<dbReference type="PANTHER" id="PTHR21599">
    <property type="entry name" value="GLYCERATE KINASE"/>
    <property type="match status" value="1"/>
</dbReference>
<dbReference type="STRING" id="237682.SAMN05421676_11270"/>
<dbReference type="PANTHER" id="PTHR21599:SF0">
    <property type="entry name" value="GLYCERATE KINASE"/>
    <property type="match status" value="1"/>
</dbReference>